<dbReference type="InterPro" id="IPR010982">
    <property type="entry name" value="Lambda_DNA-bd_dom_sf"/>
</dbReference>
<name>A0A4D4JB57_9PSEU</name>
<dbReference type="GO" id="GO:0003677">
    <property type="term" value="F:DNA binding"/>
    <property type="evidence" value="ECO:0007669"/>
    <property type="project" value="InterPro"/>
</dbReference>
<dbReference type="CDD" id="cd00093">
    <property type="entry name" value="HTH_XRE"/>
    <property type="match status" value="1"/>
</dbReference>
<organism evidence="2 3">
    <name type="scientific">Gandjariella thermophila</name>
    <dbReference type="NCBI Taxonomy" id="1931992"/>
    <lineage>
        <taxon>Bacteria</taxon>
        <taxon>Bacillati</taxon>
        <taxon>Actinomycetota</taxon>
        <taxon>Actinomycetes</taxon>
        <taxon>Pseudonocardiales</taxon>
        <taxon>Pseudonocardiaceae</taxon>
        <taxon>Gandjariella</taxon>
    </lineage>
</organism>
<dbReference type="Pfam" id="PF19054">
    <property type="entry name" value="DUF5753"/>
    <property type="match status" value="1"/>
</dbReference>
<evidence type="ECO:0000313" key="2">
    <source>
        <dbReference type="EMBL" id="GDY31666.1"/>
    </source>
</evidence>
<dbReference type="Pfam" id="PF13560">
    <property type="entry name" value="HTH_31"/>
    <property type="match status" value="1"/>
</dbReference>
<protein>
    <submittedName>
        <fullName evidence="2">Transcriptional regulator</fullName>
    </submittedName>
</protein>
<dbReference type="SUPFAM" id="SSF47413">
    <property type="entry name" value="lambda repressor-like DNA-binding domains"/>
    <property type="match status" value="1"/>
</dbReference>
<proteinExistence type="predicted"/>
<dbReference type="AlphaFoldDB" id="A0A4D4JB57"/>
<evidence type="ECO:0000313" key="3">
    <source>
        <dbReference type="Proteomes" id="UP000298860"/>
    </source>
</evidence>
<dbReference type="InterPro" id="IPR043917">
    <property type="entry name" value="DUF5753"/>
</dbReference>
<gene>
    <name evidence="2" type="ORF">GTS_32990</name>
</gene>
<comment type="caution">
    <text evidence="2">The sequence shown here is derived from an EMBL/GenBank/DDBJ whole genome shotgun (WGS) entry which is preliminary data.</text>
</comment>
<accession>A0A4D4JB57</accession>
<reference evidence="3" key="1">
    <citation type="submission" date="2019-04" db="EMBL/GenBank/DDBJ databases">
        <title>Draft genome sequence of Pseudonocardiaceae bacterium SL3-2-4.</title>
        <authorList>
            <person name="Ningsih F."/>
            <person name="Yokota A."/>
            <person name="Sakai Y."/>
            <person name="Nanatani K."/>
            <person name="Yabe S."/>
            <person name="Oetari A."/>
            <person name="Sjamsuridzal W."/>
        </authorList>
    </citation>
    <scope>NUCLEOTIDE SEQUENCE [LARGE SCALE GENOMIC DNA]</scope>
    <source>
        <strain evidence="3">SL3-2-4</strain>
    </source>
</reference>
<keyword evidence="3" id="KW-1185">Reference proteome</keyword>
<dbReference type="InterPro" id="IPR001387">
    <property type="entry name" value="Cro/C1-type_HTH"/>
</dbReference>
<feature type="domain" description="HTH cro/C1-type" evidence="1">
    <location>
        <begin position="17"/>
        <end position="71"/>
    </location>
</feature>
<evidence type="ECO:0000259" key="1">
    <source>
        <dbReference type="PROSITE" id="PS50943"/>
    </source>
</evidence>
<sequence length="293" mass="32351">MGETAGTPRARALAAALREAREASGLGVTALARRLNISHTQISLWENGRRIPNTENVAMVLAALGTLPDERERILELARNVRERNWLTAGVEGIPAQLAGVVECERAASKITEWIPMGIPGLLQTYDYRRAAARTDGFSDNDIELRVMVNASRSEVITRRRNPTEFLALICEVGLHEVLGSTEVLIDQLRHLIDMAQRPNITVRVVPLRVGWHPGWNGPFILYDFPKSPAVVYFEHYSSGAFVPTEHDVSAYRRAIDTISALALGPDESLSLIDKVATKLEGETDDRSPLAQV</sequence>
<dbReference type="Gene3D" id="1.10.260.40">
    <property type="entry name" value="lambda repressor-like DNA-binding domains"/>
    <property type="match status" value="1"/>
</dbReference>
<dbReference type="PROSITE" id="PS50943">
    <property type="entry name" value="HTH_CROC1"/>
    <property type="match status" value="1"/>
</dbReference>
<dbReference type="SMART" id="SM00530">
    <property type="entry name" value="HTH_XRE"/>
    <property type="match status" value="1"/>
</dbReference>
<dbReference type="EMBL" id="BJFL01000016">
    <property type="protein sequence ID" value="GDY31666.1"/>
    <property type="molecule type" value="Genomic_DNA"/>
</dbReference>
<dbReference type="Proteomes" id="UP000298860">
    <property type="component" value="Unassembled WGS sequence"/>
</dbReference>